<evidence type="ECO:0000256" key="3">
    <source>
        <dbReference type="ARBA" id="ARBA00005315"/>
    </source>
</evidence>
<comment type="similarity">
    <text evidence="3">Belongs to the PIGG/PIGN/PIGO family. PIGG subfamily.</text>
</comment>
<feature type="compositionally biased region" description="Basic and acidic residues" evidence="11">
    <location>
        <begin position="596"/>
        <end position="615"/>
    </location>
</feature>
<evidence type="ECO:0000259" key="13">
    <source>
        <dbReference type="Pfam" id="PF19316"/>
    </source>
</evidence>
<keyword evidence="4" id="KW-0337">GPI-anchor biosynthesis</keyword>
<evidence type="ECO:0000256" key="7">
    <source>
        <dbReference type="ARBA" id="ARBA00022824"/>
    </source>
</evidence>
<evidence type="ECO:0000313" key="14">
    <source>
        <dbReference type="EMBL" id="GFO34827.1"/>
    </source>
</evidence>
<dbReference type="Pfam" id="PF19316">
    <property type="entry name" value="PIGO_PIGG"/>
    <property type="match status" value="1"/>
</dbReference>
<evidence type="ECO:0000256" key="2">
    <source>
        <dbReference type="ARBA" id="ARBA00004687"/>
    </source>
</evidence>
<dbReference type="EMBL" id="BLXT01006939">
    <property type="protein sequence ID" value="GFO34827.1"/>
    <property type="molecule type" value="Genomic_DNA"/>
</dbReference>
<sequence>MPPTVTLPRIKAMVTGSTSSFADVILNFGSSALEEDNIISQLKAHGQSIVFHGDDTWLKLFPNHFDRSSGTTSFFVSDYTEVDNNVTQHLQYELDNAMWDLMILHYLGLDHIGHFAGPRSPLIAPKLAEMDDIISQIYQAMESWEEPSLLIVCGDHGMSDQGGHGGATPSEISVPLIFLSPQITNAGSVPSNLMCSATGSSVAIQTTLAVMFVCLALHIVNSWPPRETLLQQFKALQSSYSCYSPVEILLLLGTVVHTFSLLSSSFVEEEHQTFYCLGTTVHLLILAQLVIKFAKGFRKTSSGQTVKTAAFGLDQEKDERFDDVSVMDMDKESDLYEDHNVNYCNDEGLQIALNTSANSSHSSSSQNETLGDEMAGSMIFRSDTLSHQQADMADGSCTNHEKGSVSEMSDVQADPQSGMSNMSFLHWAFSVLVVLLVLRVSRRLNHTGNKWLDIPDFGDWLVKPENKGYLSMLTVFSFMIIAASRGSRLKRVQSMCVNLALSCAYLSRAAQGTLLFPFKKILSSSGIMEAKASYLFITVTCLVSLVPKNFLKLETDVHRPAPPHPSHQPAIRHSNRQSQQCSSIDASTSKPKSSVKSKEAKSRASDAYDSRDEGVKSSVDSDNEDYFSIDKRLRGFMAAVVCFACLVKQPHNAPVVAVMSLTEQMMTPVLLQINLKPVCAMLYCVWMAHVFFFLQGNSNSLSTVDIAAAYVGLDSYWPEVNGMLMFAATYVSNIFWAVALLNILWITHKHLSS</sequence>
<feature type="domain" description="GPI ethanolamine phosphate transferase 2 C-terminal" evidence="13">
    <location>
        <begin position="636"/>
        <end position="744"/>
    </location>
</feature>
<feature type="non-terminal residue" evidence="14">
    <location>
        <position position="753"/>
    </location>
</feature>
<dbReference type="PANTHER" id="PTHR23072:SF0">
    <property type="entry name" value="GPI ETHANOLAMINE PHOSPHATE TRANSFERASE 2"/>
    <property type="match status" value="1"/>
</dbReference>
<accession>A0AAV4CSF6</accession>
<evidence type="ECO:0000256" key="12">
    <source>
        <dbReference type="SAM" id="Phobius"/>
    </source>
</evidence>
<dbReference type="SUPFAM" id="SSF53649">
    <property type="entry name" value="Alkaline phosphatase-like"/>
    <property type="match status" value="1"/>
</dbReference>
<keyword evidence="7" id="KW-0256">Endoplasmic reticulum</keyword>
<evidence type="ECO:0000256" key="10">
    <source>
        <dbReference type="ARBA" id="ARBA00023180"/>
    </source>
</evidence>
<keyword evidence="6 12" id="KW-0812">Transmembrane</keyword>
<evidence type="ECO:0000313" key="15">
    <source>
        <dbReference type="Proteomes" id="UP000735302"/>
    </source>
</evidence>
<feature type="transmembrane region" description="Helical" evidence="12">
    <location>
        <begin position="675"/>
        <end position="694"/>
    </location>
</feature>
<dbReference type="InterPro" id="IPR037674">
    <property type="entry name" value="PIG-G_N"/>
</dbReference>
<dbReference type="GO" id="GO:0006506">
    <property type="term" value="P:GPI anchor biosynthetic process"/>
    <property type="evidence" value="ECO:0007669"/>
    <property type="project" value="UniProtKB-KW"/>
</dbReference>
<keyword evidence="10" id="KW-0325">Glycoprotein</keyword>
<protein>
    <submittedName>
        <fullName evidence="14">GPI ethanolamine phosphate transferase 2</fullName>
    </submittedName>
</protein>
<keyword evidence="15" id="KW-1185">Reference proteome</keyword>
<evidence type="ECO:0000256" key="1">
    <source>
        <dbReference type="ARBA" id="ARBA00004477"/>
    </source>
</evidence>
<dbReference type="GO" id="GO:0051267">
    <property type="term" value="F:CP2 mannose-ethanolamine phosphotransferase activity"/>
    <property type="evidence" value="ECO:0007669"/>
    <property type="project" value="TreeGrafter"/>
</dbReference>
<proteinExistence type="inferred from homology"/>
<feature type="transmembrane region" description="Helical" evidence="12">
    <location>
        <begin position="424"/>
        <end position="441"/>
    </location>
</feature>
<dbReference type="AlphaFoldDB" id="A0AAV4CSF6"/>
<evidence type="ECO:0000256" key="6">
    <source>
        <dbReference type="ARBA" id="ARBA00022692"/>
    </source>
</evidence>
<keyword evidence="9 12" id="KW-0472">Membrane</keyword>
<comment type="pathway">
    <text evidence="2">Glycolipid biosynthesis; glycosylphosphatidylinositol-anchor biosynthesis.</text>
</comment>
<dbReference type="InterPro" id="IPR045687">
    <property type="entry name" value="PIGG/GPI7_C"/>
</dbReference>
<evidence type="ECO:0000256" key="5">
    <source>
        <dbReference type="ARBA" id="ARBA00022679"/>
    </source>
</evidence>
<dbReference type="InterPro" id="IPR017850">
    <property type="entry name" value="Alkaline_phosphatase_core_sf"/>
</dbReference>
<dbReference type="InterPro" id="IPR039527">
    <property type="entry name" value="PIGG/GPI7"/>
</dbReference>
<keyword evidence="5 14" id="KW-0808">Transferase</keyword>
<dbReference type="Gene3D" id="3.40.720.10">
    <property type="entry name" value="Alkaline Phosphatase, subunit A"/>
    <property type="match status" value="1"/>
</dbReference>
<evidence type="ECO:0000256" key="4">
    <source>
        <dbReference type="ARBA" id="ARBA00022502"/>
    </source>
</evidence>
<comment type="subcellular location">
    <subcellularLocation>
        <location evidence="1">Endoplasmic reticulum membrane</location>
        <topology evidence="1">Multi-pass membrane protein</topology>
    </subcellularLocation>
</comment>
<dbReference type="Pfam" id="PF01663">
    <property type="entry name" value="Phosphodiest"/>
    <property type="match status" value="1"/>
</dbReference>
<keyword evidence="8 12" id="KW-1133">Transmembrane helix</keyword>
<evidence type="ECO:0000256" key="9">
    <source>
        <dbReference type="ARBA" id="ARBA00023136"/>
    </source>
</evidence>
<dbReference type="InterPro" id="IPR002591">
    <property type="entry name" value="Phosphodiest/P_Trfase"/>
</dbReference>
<feature type="transmembrane region" description="Helical" evidence="12">
    <location>
        <begin position="723"/>
        <end position="746"/>
    </location>
</feature>
<comment type="caution">
    <text evidence="14">The sequence shown here is derived from an EMBL/GenBank/DDBJ whole genome shotgun (WGS) entry which is preliminary data.</text>
</comment>
<evidence type="ECO:0000256" key="11">
    <source>
        <dbReference type="SAM" id="MobiDB-lite"/>
    </source>
</evidence>
<reference evidence="14 15" key="1">
    <citation type="journal article" date="2021" name="Elife">
        <title>Chloroplast acquisition without the gene transfer in kleptoplastic sea slugs, Plakobranchus ocellatus.</title>
        <authorList>
            <person name="Maeda T."/>
            <person name="Takahashi S."/>
            <person name="Yoshida T."/>
            <person name="Shimamura S."/>
            <person name="Takaki Y."/>
            <person name="Nagai Y."/>
            <person name="Toyoda A."/>
            <person name="Suzuki Y."/>
            <person name="Arimoto A."/>
            <person name="Ishii H."/>
            <person name="Satoh N."/>
            <person name="Nishiyama T."/>
            <person name="Hasebe M."/>
            <person name="Maruyama T."/>
            <person name="Minagawa J."/>
            <person name="Obokata J."/>
            <person name="Shigenobu S."/>
        </authorList>
    </citation>
    <scope>NUCLEOTIDE SEQUENCE [LARGE SCALE GENOMIC DNA]</scope>
</reference>
<dbReference type="PANTHER" id="PTHR23072">
    <property type="entry name" value="PHOSPHATIDYLINOSITOL GLYCAN-RELATED"/>
    <property type="match status" value="1"/>
</dbReference>
<name>A0AAV4CSF6_9GAST</name>
<dbReference type="GO" id="GO:0005789">
    <property type="term" value="C:endoplasmic reticulum membrane"/>
    <property type="evidence" value="ECO:0007669"/>
    <property type="project" value="UniProtKB-SubCell"/>
</dbReference>
<feature type="compositionally biased region" description="Polar residues" evidence="11">
    <location>
        <begin position="576"/>
        <end position="585"/>
    </location>
</feature>
<evidence type="ECO:0000256" key="8">
    <source>
        <dbReference type="ARBA" id="ARBA00022989"/>
    </source>
</evidence>
<gene>
    <name evidence="14" type="ORF">PoB_006133200</name>
</gene>
<dbReference type="CDD" id="cd16024">
    <property type="entry name" value="GPI_EPT_2"/>
    <property type="match status" value="1"/>
</dbReference>
<feature type="region of interest" description="Disordered" evidence="11">
    <location>
        <begin position="557"/>
        <end position="621"/>
    </location>
</feature>
<organism evidence="14 15">
    <name type="scientific">Plakobranchus ocellatus</name>
    <dbReference type="NCBI Taxonomy" id="259542"/>
    <lineage>
        <taxon>Eukaryota</taxon>
        <taxon>Metazoa</taxon>
        <taxon>Spiralia</taxon>
        <taxon>Lophotrochozoa</taxon>
        <taxon>Mollusca</taxon>
        <taxon>Gastropoda</taxon>
        <taxon>Heterobranchia</taxon>
        <taxon>Euthyneura</taxon>
        <taxon>Panpulmonata</taxon>
        <taxon>Sacoglossa</taxon>
        <taxon>Placobranchoidea</taxon>
        <taxon>Plakobranchidae</taxon>
        <taxon>Plakobranchus</taxon>
    </lineage>
</organism>
<dbReference type="Proteomes" id="UP000735302">
    <property type="component" value="Unassembled WGS sequence"/>
</dbReference>